<organism evidence="2 3">
    <name type="scientific">Maribacter algarum</name>
    <name type="common">ex Zhang et al. 2020</name>
    <dbReference type="NCBI Taxonomy" id="2578118"/>
    <lineage>
        <taxon>Bacteria</taxon>
        <taxon>Pseudomonadati</taxon>
        <taxon>Bacteroidota</taxon>
        <taxon>Flavobacteriia</taxon>
        <taxon>Flavobacteriales</taxon>
        <taxon>Flavobacteriaceae</taxon>
        <taxon>Maribacter</taxon>
    </lineage>
</organism>
<sequence length="283" mass="30835">MKKFTLFLFVALASFTLEAQINTPAPSPSSKLMQTVGLTDVTVEYSRPSMRGRTIFGDLVPYDKLWRTGANGYTLVTFSEDVKIGGQDVKAGTYSVFTKPGATTWDVFFYTDTQGGGTPRDWDDSKVVAKASVPAIKMPEGVVIETFTITIDDLTSNSANLGMMWSDTYVAVNFEVPTDAAVEKNISRALGGPTAGDYYAAATYYSSEGKDINKAKEWMDKSMSMTEKPAFWQLRQQSLIQAKAGDKKGAIATAKKSLAAAKEAGNDDYVKMNTDSLKEWGAM</sequence>
<comment type="caution">
    <text evidence="2">The sequence shown here is derived from an EMBL/GenBank/DDBJ whole genome shotgun (WGS) entry which is preliminary data.</text>
</comment>
<dbReference type="EMBL" id="VATY01000002">
    <property type="protein sequence ID" value="TMM57535.1"/>
    <property type="molecule type" value="Genomic_DNA"/>
</dbReference>
<feature type="chain" id="PRO_5024277389" evidence="1">
    <location>
        <begin position="20"/>
        <end position="283"/>
    </location>
</feature>
<dbReference type="Pfam" id="PF11138">
    <property type="entry name" value="DUF2911"/>
    <property type="match status" value="1"/>
</dbReference>
<evidence type="ECO:0000313" key="3">
    <source>
        <dbReference type="Proteomes" id="UP000310314"/>
    </source>
</evidence>
<dbReference type="OrthoDB" id="187854at2"/>
<proteinExistence type="predicted"/>
<dbReference type="InterPro" id="IPR021314">
    <property type="entry name" value="DUF2911"/>
</dbReference>
<keyword evidence="3" id="KW-1185">Reference proteome</keyword>
<keyword evidence="1" id="KW-0732">Signal</keyword>
<accession>A0A5S3QIZ0</accession>
<dbReference type="AlphaFoldDB" id="A0A5S3QIZ0"/>
<feature type="signal peptide" evidence="1">
    <location>
        <begin position="1"/>
        <end position="19"/>
    </location>
</feature>
<gene>
    <name evidence="2" type="ORF">FEE95_13725</name>
</gene>
<reference evidence="2 3" key="1">
    <citation type="submission" date="2019-05" db="EMBL/GenBank/DDBJ databases">
        <authorList>
            <person name="Zhang J.-Y."/>
            <person name="Feg X."/>
            <person name="Du Z.-J."/>
        </authorList>
    </citation>
    <scope>NUCLEOTIDE SEQUENCE [LARGE SCALE GENOMIC DNA]</scope>
    <source>
        <strain evidence="2 3">RZ26</strain>
    </source>
</reference>
<protein>
    <submittedName>
        <fullName evidence="2">DUF2911 domain-containing protein</fullName>
    </submittedName>
</protein>
<evidence type="ECO:0000256" key="1">
    <source>
        <dbReference type="SAM" id="SignalP"/>
    </source>
</evidence>
<dbReference type="Proteomes" id="UP000310314">
    <property type="component" value="Unassembled WGS sequence"/>
</dbReference>
<name>A0A5S3QIZ0_9FLAO</name>
<dbReference type="RefSeq" id="WP_138658554.1">
    <property type="nucleotide sequence ID" value="NZ_VATY01000002.1"/>
</dbReference>
<evidence type="ECO:0000313" key="2">
    <source>
        <dbReference type="EMBL" id="TMM57535.1"/>
    </source>
</evidence>